<dbReference type="Proteomes" id="UP001303160">
    <property type="component" value="Unassembled WGS sequence"/>
</dbReference>
<feature type="region of interest" description="Disordered" evidence="1">
    <location>
        <begin position="1"/>
        <end position="74"/>
    </location>
</feature>
<feature type="compositionally biased region" description="Polar residues" evidence="1">
    <location>
        <begin position="24"/>
        <end position="68"/>
    </location>
</feature>
<proteinExistence type="predicted"/>
<protein>
    <submittedName>
        <fullName evidence="2">Uncharacterized protein</fullName>
    </submittedName>
</protein>
<accession>A0AAN6XM33</accession>
<gene>
    <name evidence="2" type="ORF">QBC40DRAFT_275772</name>
</gene>
<evidence type="ECO:0000313" key="2">
    <source>
        <dbReference type="EMBL" id="KAK4202826.1"/>
    </source>
</evidence>
<name>A0AAN6XM33_9PEZI</name>
<comment type="caution">
    <text evidence="2">The sequence shown here is derived from an EMBL/GenBank/DDBJ whole genome shotgun (WGS) entry which is preliminary data.</text>
</comment>
<reference evidence="2" key="1">
    <citation type="journal article" date="2023" name="Mol. Phylogenet. Evol.">
        <title>Genome-scale phylogeny and comparative genomics of the fungal order Sordariales.</title>
        <authorList>
            <person name="Hensen N."/>
            <person name="Bonometti L."/>
            <person name="Westerberg I."/>
            <person name="Brannstrom I.O."/>
            <person name="Guillou S."/>
            <person name="Cros-Aarteil S."/>
            <person name="Calhoun S."/>
            <person name="Haridas S."/>
            <person name="Kuo A."/>
            <person name="Mondo S."/>
            <person name="Pangilinan J."/>
            <person name="Riley R."/>
            <person name="LaButti K."/>
            <person name="Andreopoulos B."/>
            <person name="Lipzen A."/>
            <person name="Chen C."/>
            <person name="Yan M."/>
            <person name="Daum C."/>
            <person name="Ng V."/>
            <person name="Clum A."/>
            <person name="Steindorff A."/>
            <person name="Ohm R.A."/>
            <person name="Martin F."/>
            <person name="Silar P."/>
            <person name="Natvig D.O."/>
            <person name="Lalanne C."/>
            <person name="Gautier V."/>
            <person name="Ament-Velasquez S.L."/>
            <person name="Kruys A."/>
            <person name="Hutchinson M.I."/>
            <person name="Powell A.J."/>
            <person name="Barry K."/>
            <person name="Miller A.N."/>
            <person name="Grigoriev I.V."/>
            <person name="Debuchy R."/>
            <person name="Gladieux P."/>
            <person name="Hiltunen Thoren M."/>
            <person name="Johannesson H."/>
        </authorList>
    </citation>
    <scope>NUCLEOTIDE SEQUENCE</scope>
    <source>
        <strain evidence="2">CBS 315.58</strain>
    </source>
</reference>
<evidence type="ECO:0000256" key="1">
    <source>
        <dbReference type="SAM" id="MobiDB-lite"/>
    </source>
</evidence>
<keyword evidence="3" id="KW-1185">Reference proteome</keyword>
<reference evidence="2" key="2">
    <citation type="submission" date="2023-05" db="EMBL/GenBank/DDBJ databases">
        <authorList>
            <consortium name="Lawrence Berkeley National Laboratory"/>
            <person name="Steindorff A."/>
            <person name="Hensen N."/>
            <person name="Bonometti L."/>
            <person name="Westerberg I."/>
            <person name="Brannstrom I.O."/>
            <person name="Guillou S."/>
            <person name="Cros-Aarteil S."/>
            <person name="Calhoun S."/>
            <person name="Haridas S."/>
            <person name="Kuo A."/>
            <person name="Mondo S."/>
            <person name="Pangilinan J."/>
            <person name="Riley R."/>
            <person name="Labutti K."/>
            <person name="Andreopoulos B."/>
            <person name="Lipzen A."/>
            <person name="Chen C."/>
            <person name="Yanf M."/>
            <person name="Daum C."/>
            <person name="Ng V."/>
            <person name="Clum A."/>
            <person name="Ohm R."/>
            <person name="Martin F."/>
            <person name="Silar P."/>
            <person name="Natvig D."/>
            <person name="Lalanne C."/>
            <person name="Gautier V."/>
            <person name="Ament-Velasquez S.L."/>
            <person name="Kruys A."/>
            <person name="Hutchinson M.I."/>
            <person name="Powell A.J."/>
            <person name="Barry K."/>
            <person name="Miller A.N."/>
            <person name="Grigoriev I.V."/>
            <person name="Debuchy R."/>
            <person name="Gladieux P."/>
            <person name="Thoren M.H."/>
            <person name="Johannesson H."/>
        </authorList>
    </citation>
    <scope>NUCLEOTIDE SEQUENCE</scope>
    <source>
        <strain evidence="2">CBS 315.58</strain>
    </source>
</reference>
<organism evidence="2 3">
    <name type="scientific">Triangularia verruculosa</name>
    <dbReference type="NCBI Taxonomy" id="2587418"/>
    <lineage>
        <taxon>Eukaryota</taxon>
        <taxon>Fungi</taxon>
        <taxon>Dikarya</taxon>
        <taxon>Ascomycota</taxon>
        <taxon>Pezizomycotina</taxon>
        <taxon>Sordariomycetes</taxon>
        <taxon>Sordariomycetidae</taxon>
        <taxon>Sordariales</taxon>
        <taxon>Podosporaceae</taxon>
        <taxon>Triangularia</taxon>
    </lineage>
</organism>
<sequence>MDEGAPTPVLPSGSGLPVVPDSEAQPTSPSLAATHAPSTVSGNPLANPLPSISTFAAGTASPQIQQPRSVLPAS</sequence>
<dbReference type="AlphaFoldDB" id="A0AAN6XM33"/>
<dbReference type="EMBL" id="MU863894">
    <property type="protein sequence ID" value="KAK4202826.1"/>
    <property type="molecule type" value="Genomic_DNA"/>
</dbReference>
<evidence type="ECO:0000313" key="3">
    <source>
        <dbReference type="Proteomes" id="UP001303160"/>
    </source>
</evidence>